<dbReference type="EMBL" id="CAJHNJ030000002">
    <property type="protein sequence ID" value="CAG9090813.1"/>
    <property type="molecule type" value="Genomic_DNA"/>
</dbReference>
<comment type="caution">
    <text evidence="1">The sequence shown here is derived from an EMBL/GenBank/DDBJ whole genome shotgun (WGS) entry which is preliminary data.</text>
</comment>
<dbReference type="Proteomes" id="UP000653454">
    <property type="component" value="Unassembled WGS sequence"/>
</dbReference>
<dbReference type="AlphaFoldDB" id="A0A8S4D5Q1"/>
<sequence>MNSENNPILLTKIVKTDKKSLIFFKSAAQDLTSEAALQCVNIITLSDAPAQSLYHILRQVYSPLLIVDNNLLSSKLQQNLKDLESNLRILTHKQDSKNINVVVTITDEIEYWKELAEKKDAAKKEREAASSFAELFEDINEEIRSMQSSNLTEIREAAENIGGLLDDVWRSNLAPYSKERMKHVFDIIGHVICSIVQQNLSTVDIWKVHGDTQDSDILVKLSDSLKVIQTWTNACQSLTGTYWPNYALHAWNGKTYVPLFCLNFETRMREIHDIRSTHNQLNKLLSQNERDELHTATMFEPFQNINVWSCVGPNPAWQAAVARFRGNMRPAEAKIADKIKPRLHNTSTKQMLYEFMRYKTLIDRPLVKAALNSELEVFVLSLGSMLKSIRSQMEDATDVKMYQPPEMSSTVQQVQWAMQMESKSKKISSNADA</sequence>
<reference evidence="1" key="1">
    <citation type="submission" date="2020-11" db="EMBL/GenBank/DDBJ databases">
        <authorList>
            <person name="Whiteford S."/>
        </authorList>
    </citation>
    <scope>NUCLEOTIDE SEQUENCE</scope>
</reference>
<proteinExistence type="predicted"/>
<evidence type="ECO:0000313" key="2">
    <source>
        <dbReference type="Proteomes" id="UP000653454"/>
    </source>
</evidence>
<accession>A0A8S4D5Q1</accession>
<evidence type="ECO:0000313" key="1">
    <source>
        <dbReference type="EMBL" id="CAG9090813.1"/>
    </source>
</evidence>
<gene>
    <name evidence="1" type="ORF">PLXY2_LOCUS857</name>
</gene>
<organism evidence="1 2">
    <name type="scientific">Plutella xylostella</name>
    <name type="common">Diamondback moth</name>
    <name type="synonym">Plutella maculipennis</name>
    <dbReference type="NCBI Taxonomy" id="51655"/>
    <lineage>
        <taxon>Eukaryota</taxon>
        <taxon>Metazoa</taxon>
        <taxon>Ecdysozoa</taxon>
        <taxon>Arthropoda</taxon>
        <taxon>Hexapoda</taxon>
        <taxon>Insecta</taxon>
        <taxon>Pterygota</taxon>
        <taxon>Neoptera</taxon>
        <taxon>Endopterygota</taxon>
        <taxon>Lepidoptera</taxon>
        <taxon>Glossata</taxon>
        <taxon>Ditrysia</taxon>
        <taxon>Yponomeutoidea</taxon>
        <taxon>Plutellidae</taxon>
        <taxon>Plutella</taxon>
    </lineage>
</organism>
<name>A0A8S4D5Q1_PLUXY</name>
<protein>
    <submittedName>
        <fullName evidence="1">(diamondback moth) hypothetical protein</fullName>
    </submittedName>
</protein>
<keyword evidence="2" id="KW-1185">Reference proteome</keyword>